<dbReference type="AlphaFoldDB" id="A0AAV4KJK4"/>
<evidence type="ECO:0000313" key="1">
    <source>
        <dbReference type="EMBL" id="GGR24525.1"/>
    </source>
</evidence>
<organism evidence="1 2">
    <name type="scientific">Streptomyces cinereoruber</name>
    <dbReference type="NCBI Taxonomy" id="67260"/>
    <lineage>
        <taxon>Bacteria</taxon>
        <taxon>Bacillati</taxon>
        <taxon>Actinomycetota</taxon>
        <taxon>Actinomycetes</taxon>
        <taxon>Kitasatosporales</taxon>
        <taxon>Streptomycetaceae</taxon>
        <taxon>Streptomyces</taxon>
    </lineage>
</organism>
<evidence type="ECO:0008006" key="3">
    <source>
        <dbReference type="Google" id="ProtNLM"/>
    </source>
</evidence>
<reference evidence="1 2" key="1">
    <citation type="journal article" date="2014" name="Int. J. Syst. Evol. Microbiol.">
        <title>Complete genome sequence of Corynebacterium casei LMG S-19264T (=DSM 44701T), isolated from a smear-ripened cheese.</title>
        <authorList>
            <consortium name="US DOE Joint Genome Institute (JGI-PGF)"/>
            <person name="Walter F."/>
            <person name="Albersmeier A."/>
            <person name="Kalinowski J."/>
            <person name="Ruckert C."/>
        </authorList>
    </citation>
    <scope>NUCLEOTIDE SEQUENCE [LARGE SCALE GENOMIC DNA]</scope>
    <source>
        <strain evidence="1 2">JCM 4205</strain>
    </source>
</reference>
<dbReference type="EMBL" id="BMSJ01000004">
    <property type="protein sequence ID" value="GGR24525.1"/>
    <property type="molecule type" value="Genomic_DNA"/>
</dbReference>
<gene>
    <name evidence="1" type="ORF">GCM10010497_28460</name>
</gene>
<sequence length="152" mass="15977">MSTDDVDDVSEMGPVDYLVLEFPGNRMTGEGLSRLLDLVDRHIIRVLDLSFVRKDADGTVTALQIADLDGDGELDLAVFDGASSGLLDEDDLREAAAALRPDSSAGVVVYENLWAAPLAAALRRNGARVVAGGRIPPEDLLASLEAAEAAAS</sequence>
<accession>A0AAV4KJK4</accession>
<comment type="caution">
    <text evidence="1">The sequence shown here is derived from an EMBL/GenBank/DDBJ whole genome shotgun (WGS) entry which is preliminary data.</text>
</comment>
<dbReference type="Proteomes" id="UP000642014">
    <property type="component" value="Unassembled WGS sequence"/>
</dbReference>
<protein>
    <recommendedName>
        <fullName evidence="3">DUF1269 domain-containing protein</fullName>
    </recommendedName>
</protein>
<name>A0AAV4KJK4_9ACTN</name>
<dbReference type="RefSeq" id="WP_229991551.1">
    <property type="nucleotide sequence ID" value="NZ_BMSJ01000004.1"/>
</dbReference>
<dbReference type="InterPro" id="IPR046288">
    <property type="entry name" value="DUF6325"/>
</dbReference>
<evidence type="ECO:0000313" key="2">
    <source>
        <dbReference type="Proteomes" id="UP000642014"/>
    </source>
</evidence>
<dbReference type="Pfam" id="PF19850">
    <property type="entry name" value="DUF6325"/>
    <property type="match status" value="1"/>
</dbReference>
<proteinExistence type="predicted"/>
<dbReference type="GeneID" id="95452834"/>